<feature type="transmembrane region" description="Helical" evidence="1">
    <location>
        <begin position="143"/>
        <end position="168"/>
    </location>
</feature>
<comment type="caution">
    <text evidence="2">The sequence shown here is derived from an EMBL/GenBank/DDBJ whole genome shotgun (WGS) entry which is preliminary data.</text>
</comment>
<feature type="transmembrane region" description="Helical" evidence="1">
    <location>
        <begin position="239"/>
        <end position="258"/>
    </location>
</feature>
<accession>A0ABP5KFA0</accession>
<organism evidence="2 3">
    <name type="scientific">Arthrobacter humicola</name>
    <dbReference type="NCBI Taxonomy" id="409291"/>
    <lineage>
        <taxon>Bacteria</taxon>
        <taxon>Bacillati</taxon>
        <taxon>Actinomycetota</taxon>
        <taxon>Actinomycetes</taxon>
        <taxon>Micrococcales</taxon>
        <taxon>Micrococcaceae</taxon>
        <taxon>Arthrobacter</taxon>
    </lineage>
</organism>
<name>A0ABP5KFA0_9MICC</name>
<evidence type="ECO:0000256" key="1">
    <source>
        <dbReference type="SAM" id="Phobius"/>
    </source>
</evidence>
<reference evidence="3" key="1">
    <citation type="journal article" date="2019" name="Int. J. Syst. Evol. Microbiol.">
        <title>The Global Catalogue of Microorganisms (GCM) 10K type strain sequencing project: providing services to taxonomists for standard genome sequencing and annotation.</title>
        <authorList>
            <consortium name="The Broad Institute Genomics Platform"/>
            <consortium name="The Broad Institute Genome Sequencing Center for Infectious Disease"/>
            <person name="Wu L."/>
            <person name="Ma J."/>
        </authorList>
    </citation>
    <scope>NUCLEOTIDE SEQUENCE [LARGE SCALE GENOMIC DNA]</scope>
    <source>
        <strain evidence="3">JCM 15921</strain>
    </source>
</reference>
<feature type="transmembrane region" description="Helical" evidence="1">
    <location>
        <begin position="180"/>
        <end position="199"/>
    </location>
</feature>
<dbReference type="RefSeq" id="WP_344363600.1">
    <property type="nucleotide sequence ID" value="NZ_BAAAQB010000019.1"/>
</dbReference>
<keyword evidence="3" id="KW-1185">Reference proteome</keyword>
<sequence length="273" mass="28007">MTAGTTELSAGAIYYPDVAATRFYVGALAKLSVLQYFVAESAVIGAWAGADPYSRRTGYISDLGASACGDFSGRDVCSPAHVLMNASFVVQGLGMIVGALLLGSALLCLAARPGVPLTRGAGRPAQARGNTGRAQNPARWSAGVAAAAAARLLTGTAGVGTVIVGFVPENTGSHWHVAGALMYFAAGALALLVIGWLWLRQTPLGWLILGCGAVSLAALVAGGVTGMHVPEPGTLERLMGYPITVGVAAAGLVIAQRVQHERTLRKRARARTR</sequence>
<proteinExistence type="predicted"/>
<feature type="transmembrane region" description="Helical" evidence="1">
    <location>
        <begin position="206"/>
        <end position="227"/>
    </location>
</feature>
<keyword evidence="1" id="KW-0472">Membrane</keyword>
<dbReference type="Proteomes" id="UP001500102">
    <property type="component" value="Unassembled WGS sequence"/>
</dbReference>
<protein>
    <recommendedName>
        <fullName evidence="4">DUF998 domain-containing protein</fullName>
    </recommendedName>
</protein>
<keyword evidence="1" id="KW-1133">Transmembrane helix</keyword>
<evidence type="ECO:0008006" key="4">
    <source>
        <dbReference type="Google" id="ProtNLM"/>
    </source>
</evidence>
<keyword evidence="1" id="KW-0812">Transmembrane</keyword>
<evidence type="ECO:0000313" key="2">
    <source>
        <dbReference type="EMBL" id="GAA2131689.1"/>
    </source>
</evidence>
<gene>
    <name evidence="2" type="ORF">GCM10009825_13420</name>
</gene>
<dbReference type="EMBL" id="BAAAQB010000019">
    <property type="protein sequence ID" value="GAA2131689.1"/>
    <property type="molecule type" value="Genomic_DNA"/>
</dbReference>
<evidence type="ECO:0000313" key="3">
    <source>
        <dbReference type="Proteomes" id="UP001500102"/>
    </source>
</evidence>
<feature type="transmembrane region" description="Helical" evidence="1">
    <location>
        <begin position="88"/>
        <end position="109"/>
    </location>
</feature>